<gene>
    <name evidence="3" type="ORF">PNAL_LOCUS7774</name>
</gene>
<evidence type="ECO:0000313" key="3">
    <source>
        <dbReference type="EMBL" id="CAG8211008.1"/>
    </source>
</evidence>
<sequence>MRLGLLVLYNSASRNSLLVLLSTFHVSLRYCSSHDRTHLAWQRITRLSGNRQTTVAKYSCVLRLPVIPFGLRGLDLKTIGTLSNRRLGCTSIRLKHDKASHRKCLHMMSIVEEEIQKAQEEREEERHKHCQLLEQLEAEKAEETSKLQLVIAARDVALADNQRVGHEICELQQQLESTNAALQDQVPWNDIQLVLDQAHGDMVSTTTRFWNTIDALQNRRLASYLPGSGVIHADWAEQSGPVTQGHNALLSLSESNVPLPSQQEPSATNQFGSLV</sequence>
<protein>
    <submittedName>
        <fullName evidence="3">Uncharacterized protein</fullName>
    </submittedName>
</protein>
<evidence type="ECO:0000256" key="1">
    <source>
        <dbReference type="SAM" id="Coils"/>
    </source>
</evidence>
<evidence type="ECO:0000313" key="4">
    <source>
        <dbReference type="Proteomes" id="UP001153461"/>
    </source>
</evidence>
<reference evidence="3" key="1">
    <citation type="submission" date="2021-07" db="EMBL/GenBank/DDBJ databases">
        <authorList>
            <person name="Branca A.L. A."/>
        </authorList>
    </citation>
    <scope>NUCLEOTIDE SEQUENCE</scope>
</reference>
<feature type="coiled-coil region" evidence="1">
    <location>
        <begin position="108"/>
        <end position="153"/>
    </location>
</feature>
<evidence type="ECO:0000256" key="2">
    <source>
        <dbReference type="SAM" id="MobiDB-lite"/>
    </source>
</evidence>
<dbReference type="AlphaFoldDB" id="A0A9W4I354"/>
<dbReference type="EMBL" id="CAJVNV010000475">
    <property type="protein sequence ID" value="CAG8211008.1"/>
    <property type="molecule type" value="Genomic_DNA"/>
</dbReference>
<name>A0A9W4I354_PENNA</name>
<organism evidence="3 4">
    <name type="scientific">Penicillium nalgiovense</name>
    <dbReference type="NCBI Taxonomy" id="60175"/>
    <lineage>
        <taxon>Eukaryota</taxon>
        <taxon>Fungi</taxon>
        <taxon>Dikarya</taxon>
        <taxon>Ascomycota</taxon>
        <taxon>Pezizomycotina</taxon>
        <taxon>Eurotiomycetes</taxon>
        <taxon>Eurotiomycetidae</taxon>
        <taxon>Eurotiales</taxon>
        <taxon>Aspergillaceae</taxon>
        <taxon>Penicillium</taxon>
    </lineage>
</organism>
<comment type="caution">
    <text evidence="3">The sequence shown here is derived from an EMBL/GenBank/DDBJ whole genome shotgun (WGS) entry which is preliminary data.</text>
</comment>
<keyword evidence="1" id="KW-0175">Coiled coil</keyword>
<proteinExistence type="predicted"/>
<dbReference type="Proteomes" id="UP001153461">
    <property type="component" value="Unassembled WGS sequence"/>
</dbReference>
<accession>A0A9W4I354</accession>
<dbReference type="OrthoDB" id="4898680at2759"/>
<feature type="region of interest" description="Disordered" evidence="2">
    <location>
        <begin position="256"/>
        <end position="275"/>
    </location>
</feature>